<proteinExistence type="predicted"/>
<dbReference type="InterPro" id="IPR024524">
    <property type="entry name" value="DUF3800"/>
</dbReference>
<reference evidence="1 2" key="1">
    <citation type="submission" date="2020-07" db="EMBL/GenBank/DDBJ databases">
        <title>Stappia sp., F7233, whole genome shotgun sequencing project.</title>
        <authorList>
            <person name="Jiang S."/>
            <person name="Liu Z.W."/>
            <person name="Du Z.J."/>
        </authorList>
    </citation>
    <scope>NUCLEOTIDE SEQUENCE [LARGE SCALE GENOMIC DNA]</scope>
    <source>
        <strain evidence="1 2">F7233</strain>
    </source>
</reference>
<dbReference type="Pfam" id="PF12686">
    <property type="entry name" value="DUF3800"/>
    <property type="match status" value="1"/>
</dbReference>
<accession>A0A839AE47</accession>
<dbReference type="EMBL" id="JACFXV010000053">
    <property type="protein sequence ID" value="MBA5777831.1"/>
    <property type="molecule type" value="Genomic_DNA"/>
</dbReference>
<name>A0A839AE47_9HYPH</name>
<organism evidence="1 2">
    <name type="scientific">Stappia albiluteola</name>
    <dbReference type="NCBI Taxonomy" id="2758565"/>
    <lineage>
        <taxon>Bacteria</taxon>
        <taxon>Pseudomonadati</taxon>
        <taxon>Pseudomonadota</taxon>
        <taxon>Alphaproteobacteria</taxon>
        <taxon>Hyphomicrobiales</taxon>
        <taxon>Stappiaceae</taxon>
        <taxon>Stappia</taxon>
    </lineage>
</organism>
<dbReference type="Proteomes" id="UP000541109">
    <property type="component" value="Unassembled WGS sequence"/>
</dbReference>
<gene>
    <name evidence="1" type="ORF">H2509_11925</name>
</gene>
<dbReference type="AlphaFoldDB" id="A0A839AE47"/>
<evidence type="ECO:0000313" key="1">
    <source>
        <dbReference type="EMBL" id="MBA5777831.1"/>
    </source>
</evidence>
<keyword evidence="2" id="KW-1185">Reference proteome</keyword>
<comment type="caution">
    <text evidence="1">The sequence shown here is derived from an EMBL/GenBank/DDBJ whole genome shotgun (WGS) entry which is preliminary data.</text>
</comment>
<sequence length="243" mass="28590">MDEDNHRYLSLTGVAMKIADARDDLTPKLDWIKAHVFDHDPDSPLIFHRSDIVKRKRAFGILNNEQKRQLFDRSIHRTMLTTQYTVITALIDKRGMIHQPHWKNQHPYHYLMEILIEKYTQFLERRNDIGDIMPEGRKGKKDTSLQKAFDKVMEKGTYYVSPNRIQTRIKSPTLKIRYKTDNIAGLQLCDLIAHPSHITIRERMQHPVVVGKFCALVREILLSEKYDRSATGQIQGYGYKWFP</sequence>
<evidence type="ECO:0000313" key="2">
    <source>
        <dbReference type="Proteomes" id="UP000541109"/>
    </source>
</evidence>
<protein>
    <submittedName>
        <fullName evidence="1">DUF3800 domain-containing protein</fullName>
    </submittedName>
</protein>